<keyword evidence="3" id="KW-1185">Reference proteome</keyword>
<dbReference type="PANTHER" id="PTHR46631:SF21">
    <property type="entry name" value="60S RIBOSOMAL PROTEIN L18A-LIKE PROTEIN"/>
    <property type="match status" value="1"/>
</dbReference>
<evidence type="ECO:0000256" key="1">
    <source>
        <dbReference type="SAM" id="Phobius"/>
    </source>
</evidence>
<gene>
    <name evidence="2" type="ORF">Tco_1111972</name>
</gene>
<comment type="caution">
    <text evidence="2">The sequence shown here is derived from an EMBL/GenBank/DDBJ whole genome shotgun (WGS) entry which is preliminary data.</text>
</comment>
<evidence type="ECO:0000313" key="2">
    <source>
        <dbReference type="EMBL" id="GJU01634.1"/>
    </source>
</evidence>
<reference evidence="2" key="2">
    <citation type="submission" date="2022-01" db="EMBL/GenBank/DDBJ databases">
        <authorList>
            <person name="Yamashiro T."/>
            <person name="Shiraishi A."/>
            <person name="Satake H."/>
            <person name="Nakayama K."/>
        </authorList>
    </citation>
    <scope>NUCLEOTIDE SEQUENCE</scope>
</reference>
<evidence type="ECO:0000313" key="3">
    <source>
        <dbReference type="Proteomes" id="UP001151760"/>
    </source>
</evidence>
<dbReference type="Proteomes" id="UP001151760">
    <property type="component" value="Unassembled WGS sequence"/>
</dbReference>
<feature type="transmembrane region" description="Helical" evidence="1">
    <location>
        <begin position="76"/>
        <end position="100"/>
    </location>
</feature>
<sequence>MNPPLNKDGCVLVEKLDKPSVLQQNEKNRHDKEDRSDTCVKMCKEHVVLGVLDIVIAPGAPVLIRHCRLPYCGCGIGWFLFLVGFIFGALPWYIGAFILLSMRVDYREKPGLVVCTIGAILVLIAGSVGVQRCNHRFMVVYDDAYAEVTLVDETSNDADKKIFDVKDYKHKNNKITKEQQVDDDKETA</sequence>
<protein>
    <submittedName>
        <fullName evidence="2">60S ribosomal protein L18a-like protein</fullName>
    </submittedName>
</protein>
<proteinExistence type="predicted"/>
<name>A0ABQ5IRL3_9ASTR</name>
<keyword evidence="1" id="KW-0812">Transmembrane</keyword>
<organism evidence="2 3">
    <name type="scientific">Tanacetum coccineum</name>
    <dbReference type="NCBI Taxonomy" id="301880"/>
    <lineage>
        <taxon>Eukaryota</taxon>
        <taxon>Viridiplantae</taxon>
        <taxon>Streptophyta</taxon>
        <taxon>Embryophyta</taxon>
        <taxon>Tracheophyta</taxon>
        <taxon>Spermatophyta</taxon>
        <taxon>Magnoliopsida</taxon>
        <taxon>eudicotyledons</taxon>
        <taxon>Gunneridae</taxon>
        <taxon>Pentapetalae</taxon>
        <taxon>asterids</taxon>
        <taxon>campanulids</taxon>
        <taxon>Asterales</taxon>
        <taxon>Asteraceae</taxon>
        <taxon>Asteroideae</taxon>
        <taxon>Anthemideae</taxon>
        <taxon>Anthemidinae</taxon>
        <taxon>Tanacetum</taxon>
    </lineage>
</organism>
<dbReference type="PANTHER" id="PTHR46631">
    <property type="entry name" value="60S RIBOSOMAL PROTEIN L18A-LIKE"/>
    <property type="match status" value="1"/>
</dbReference>
<accession>A0ABQ5IRL3</accession>
<reference evidence="2" key="1">
    <citation type="journal article" date="2022" name="Int. J. Mol. Sci.">
        <title>Draft Genome of Tanacetum Coccineum: Genomic Comparison of Closely Related Tanacetum-Family Plants.</title>
        <authorList>
            <person name="Yamashiro T."/>
            <person name="Shiraishi A."/>
            <person name="Nakayama K."/>
            <person name="Satake H."/>
        </authorList>
    </citation>
    <scope>NUCLEOTIDE SEQUENCE</scope>
</reference>
<feature type="transmembrane region" description="Helical" evidence="1">
    <location>
        <begin position="112"/>
        <end position="130"/>
    </location>
</feature>
<keyword evidence="1" id="KW-1133">Transmembrane helix</keyword>
<keyword evidence="1" id="KW-0472">Membrane</keyword>
<dbReference type="InterPro" id="IPR044804">
    <property type="entry name" value="Ribosomal_eL20z-like"/>
</dbReference>
<dbReference type="EMBL" id="BQNB010020983">
    <property type="protein sequence ID" value="GJU01634.1"/>
    <property type="molecule type" value="Genomic_DNA"/>
</dbReference>